<feature type="compositionally biased region" description="Acidic residues" evidence="8">
    <location>
        <begin position="1061"/>
        <end position="1071"/>
    </location>
</feature>
<dbReference type="GO" id="GO:0000796">
    <property type="term" value="C:condensin complex"/>
    <property type="evidence" value="ECO:0007669"/>
    <property type="project" value="InterPro"/>
</dbReference>
<feature type="compositionally biased region" description="Polar residues" evidence="8">
    <location>
        <begin position="958"/>
        <end position="967"/>
    </location>
</feature>
<evidence type="ECO:0000256" key="8">
    <source>
        <dbReference type="SAM" id="MobiDB-lite"/>
    </source>
</evidence>
<feature type="compositionally biased region" description="Low complexity" evidence="8">
    <location>
        <begin position="968"/>
        <end position="983"/>
    </location>
</feature>
<dbReference type="InterPro" id="IPR027165">
    <property type="entry name" value="CND3"/>
</dbReference>
<gene>
    <name evidence="10" type="primary">ncapg</name>
    <name evidence="10" type="ORF">FJT64_009773</name>
</gene>
<keyword evidence="11" id="KW-1185">Reference proteome</keyword>
<feature type="region of interest" description="Disordered" evidence="8">
    <location>
        <begin position="958"/>
        <end position="1217"/>
    </location>
</feature>
<name>A0A6A4VSC8_AMPAM</name>
<evidence type="ECO:0000256" key="6">
    <source>
        <dbReference type="ARBA" id="ARBA00023067"/>
    </source>
</evidence>
<feature type="domain" description="Nuclear condensin complex subunit 3 C-terminal" evidence="9">
    <location>
        <begin position="560"/>
        <end position="833"/>
    </location>
</feature>
<keyword evidence="4" id="KW-0132">Cell division</keyword>
<feature type="compositionally biased region" description="Low complexity" evidence="8">
    <location>
        <begin position="1078"/>
        <end position="1093"/>
    </location>
</feature>
<keyword evidence="5" id="KW-0498">Mitosis</keyword>
<dbReference type="Pfam" id="PF12719">
    <property type="entry name" value="Cnd3"/>
    <property type="match status" value="1"/>
</dbReference>
<dbReference type="InterPro" id="IPR025977">
    <property type="entry name" value="Cnd3_C"/>
</dbReference>
<dbReference type="PANTHER" id="PTHR14418">
    <property type="entry name" value="CONDENSIN COMPLEX SUBUNIT 3-RELATED"/>
    <property type="match status" value="1"/>
</dbReference>
<evidence type="ECO:0000256" key="1">
    <source>
        <dbReference type="ARBA" id="ARBA00004286"/>
    </source>
</evidence>
<dbReference type="InterPro" id="IPR016024">
    <property type="entry name" value="ARM-type_fold"/>
</dbReference>
<comment type="subcellular location">
    <subcellularLocation>
        <location evidence="1">Chromosome</location>
    </subcellularLocation>
</comment>
<dbReference type="PANTHER" id="PTHR14418:SF5">
    <property type="entry name" value="CONDENSIN COMPLEX SUBUNIT 3"/>
    <property type="match status" value="1"/>
</dbReference>
<dbReference type="GO" id="GO:0000793">
    <property type="term" value="C:condensed chromosome"/>
    <property type="evidence" value="ECO:0007669"/>
    <property type="project" value="TreeGrafter"/>
</dbReference>
<feature type="region of interest" description="Disordered" evidence="8">
    <location>
        <begin position="875"/>
        <end position="944"/>
    </location>
</feature>
<dbReference type="Proteomes" id="UP000440578">
    <property type="component" value="Unassembled WGS sequence"/>
</dbReference>
<evidence type="ECO:0000259" key="9">
    <source>
        <dbReference type="Pfam" id="PF12719"/>
    </source>
</evidence>
<reference evidence="10 11" key="1">
    <citation type="submission" date="2019-07" db="EMBL/GenBank/DDBJ databases">
        <title>Draft genome assembly of a fouling barnacle, Amphibalanus amphitrite (Darwin, 1854): The first reference genome for Thecostraca.</title>
        <authorList>
            <person name="Kim W."/>
        </authorList>
    </citation>
    <scope>NUCLEOTIDE SEQUENCE [LARGE SCALE GENOMIC DNA]</scope>
    <source>
        <strain evidence="10">SNU_AA5</strain>
        <tissue evidence="10">Soma without cirri and trophi</tissue>
    </source>
</reference>
<proteinExistence type="inferred from homology"/>
<evidence type="ECO:0000313" key="11">
    <source>
        <dbReference type="Proteomes" id="UP000440578"/>
    </source>
</evidence>
<feature type="compositionally biased region" description="Basic and acidic residues" evidence="8">
    <location>
        <begin position="524"/>
        <end position="535"/>
    </location>
</feature>
<dbReference type="GO" id="GO:0007076">
    <property type="term" value="P:mitotic chromosome condensation"/>
    <property type="evidence" value="ECO:0007669"/>
    <property type="project" value="InterPro"/>
</dbReference>
<evidence type="ECO:0000256" key="2">
    <source>
        <dbReference type="ARBA" id="ARBA00006533"/>
    </source>
</evidence>
<feature type="compositionally biased region" description="Polar residues" evidence="8">
    <location>
        <begin position="875"/>
        <end position="890"/>
    </location>
</feature>
<feature type="region of interest" description="Disordered" evidence="8">
    <location>
        <begin position="524"/>
        <end position="550"/>
    </location>
</feature>
<protein>
    <submittedName>
        <fullName evidence="10">Condensin complex subunit 3</fullName>
    </submittedName>
</protein>
<keyword evidence="3" id="KW-0158">Chromosome</keyword>
<sequence length="1217" mass="131950">MLNSIKSVFAACQASISVHQKLLSALKTIYDGAESEEAFFAEFVSLLRRSLMRSEKSPPVERTIEFAARFAKHLSPVSDETLAEDEEAEEVHPFFRRLFEFLVNNHRAADSSVRLRCCQLINKLLLHLGENAYLDDALCDRAYDAMLERLQDTVPAVRVQAVFALSRLQEPQNKQCPVIRAYVFHLRNDPSADVRRAVLLNIGGSAATLPHVLERVRDSSAGVRRQAYTFLTKVHIKSVSMSERRRVLKEGLQDRDETVRRTVQKDLLQFWLRLLSGSATQLLRCLYVEMCPDVAEMVVKAMCRETSYRDMVDSLGLPSETRLFAPEDLTPERAILWRVLCDHLRAEGGGADSQLERIAPDVPALCGLIQQLSAAAPADGESPESQWFVLRQLIQLAAGLELWDEFARRSLAGLVDGLLRSERLAPQLVPPLVRLYGHAVPDAAARLRALVEAITDIRAPLTGTAPEPEQPAAPAPAEQRERRLRRAQLRVRLNELRDQLEEAVAGRDYAAAQELQREQDACLQEEKELQDREEPAPPAETEQAESEGCLERDDPVTLAKCLQIVFELLQALPLKKLPAELRALTETLVLPAVQSEEPGVREVAVRALGAVCLLDKQLAEQNLVLFVQVAHADQCEVQQSALRAVFDQLSVHGLEVAAPPEEPEQMAPLITALTGMLDAGEPEVRGLVAEGLCKLLIHGRVTSARLLERLVLMWYNPLMDGDGFLRNMLGVFFPAFGSSGRAGQEQLAEAMLPTITTVIEAPMTSPLVEVDPDDVACFFVQLTQPAMLSAREAALEGSVHETLAYRLLNALIDGSSSCGTDRVLARALPQLDLSGSADAVLRELRRLAGRALGEDDDETDKQTARHLRRFTAGLTTLLASRPTTDSTPTVTPAPRRSRPAGAAADLELETGLDSSQGSPTRPAAASAVPETPEQAAPDDPTGGEELFLAASADSEEYSTCLQETADQSALSAGGRRARLATAPAEKRPAETPPPRRPGGRLSRRAPAAPKRAPAATASPATVPAKRSRKAASASTAESAAPTRRVSNVRRAPPPAVRTEEDSPEPTIEDSDSGSAVSATVVTGRRAGGRSSARLKPSSDELSAGERTPDSVLSGPVTGARRSARSRVEETPESDISTVSRSTRASRTRVEESPDPSPSGAALRTKRGSRARPAAPQSPDSSVSSAAAPPARSARKAATKTTSPAPVRKTTRRASARK</sequence>
<feature type="compositionally biased region" description="Basic residues" evidence="8">
    <location>
        <begin position="1208"/>
        <end position="1217"/>
    </location>
</feature>
<evidence type="ECO:0000256" key="3">
    <source>
        <dbReference type="ARBA" id="ARBA00022454"/>
    </source>
</evidence>
<dbReference type="SUPFAM" id="SSF48371">
    <property type="entry name" value="ARM repeat"/>
    <property type="match status" value="1"/>
</dbReference>
<evidence type="ECO:0000313" key="10">
    <source>
        <dbReference type="EMBL" id="KAF0292201.1"/>
    </source>
</evidence>
<dbReference type="InterPro" id="IPR011989">
    <property type="entry name" value="ARM-like"/>
</dbReference>
<evidence type="ECO:0000256" key="4">
    <source>
        <dbReference type="ARBA" id="ARBA00022618"/>
    </source>
</evidence>
<comment type="similarity">
    <text evidence="2">Belongs to the CND3 (condensin subunit 3) family.</text>
</comment>
<feature type="region of interest" description="Disordered" evidence="8">
    <location>
        <begin position="461"/>
        <end position="481"/>
    </location>
</feature>
<keyword evidence="6" id="KW-0226">DNA condensation</keyword>
<accession>A0A6A4VSC8</accession>
<dbReference type="GO" id="GO:0005737">
    <property type="term" value="C:cytoplasm"/>
    <property type="evidence" value="ECO:0007669"/>
    <property type="project" value="TreeGrafter"/>
</dbReference>
<evidence type="ECO:0000256" key="7">
    <source>
        <dbReference type="ARBA" id="ARBA00023306"/>
    </source>
</evidence>
<feature type="compositionally biased region" description="Low complexity" evidence="8">
    <location>
        <begin position="1004"/>
        <end position="1044"/>
    </location>
</feature>
<organism evidence="10 11">
    <name type="scientific">Amphibalanus amphitrite</name>
    <name type="common">Striped barnacle</name>
    <name type="synonym">Balanus amphitrite</name>
    <dbReference type="NCBI Taxonomy" id="1232801"/>
    <lineage>
        <taxon>Eukaryota</taxon>
        <taxon>Metazoa</taxon>
        <taxon>Ecdysozoa</taxon>
        <taxon>Arthropoda</taxon>
        <taxon>Crustacea</taxon>
        <taxon>Multicrustacea</taxon>
        <taxon>Cirripedia</taxon>
        <taxon>Thoracica</taxon>
        <taxon>Thoracicalcarea</taxon>
        <taxon>Balanomorpha</taxon>
        <taxon>Balanoidea</taxon>
        <taxon>Balanidae</taxon>
        <taxon>Amphibalaninae</taxon>
        <taxon>Amphibalanus</taxon>
    </lineage>
</organism>
<feature type="compositionally biased region" description="Low complexity" evidence="8">
    <location>
        <begin position="1172"/>
        <end position="1191"/>
    </location>
</feature>
<dbReference type="EMBL" id="VIIS01001829">
    <property type="protein sequence ID" value="KAF0292201.1"/>
    <property type="molecule type" value="Genomic_DNA"/>
</dbReference>
<dbReference type="OrthoDB" id="27187at2759"/>
<comment type="caution">
    <text evidence="10">The sequence shown here is derived from an EMBL/GenBank/DDBJ whole genome shotgun (WGS) entry which is preliminary data.</text>
</comment>
<dbReference type="GO" id="GO:0051301">
    <property type="term" value="P:cell division"/>
    <property type="evidence" value="ECO:0007669"/>
    <property type="project" value="UniProtKB-KW"/>
</dbReference>
<evidence type="ECO:0000256" key="5">
    <source>
        <dbReference type="ARBA" id="ARBA00022776"/>
    </source>
</evidence>
<dbReference type="AlphaFoldDB" id="A0A6A4VSC8"/>
<keyword evidence="7" id="KW-0131">Cell cycle</keyword>
<dbReference type="Gene3D" id="1.25.10.10">
    <property type="entry name" value="Leucine-rich Repeat Variant"/>
    <property type="match status" value="2"/>
</dbReference>